<sequence length="443" mass="50129">MSQRLGPQLPQSVTEDAYCEIHLAPSQLFCDTDQTTLCGKCFQSQEHKHHLVYEIQEAAENYRKLFQEILNTLRVKLEAAKSILAGEQERMVMIQEEEQKLKEMIESEYRINLLLLNEENQLNFQKTQRGTFDLNMREASLNRFATELEENSQESLQRLNHLGTETMRKLKESAVRVSEHICSLQQAATELEKKCEDSASVLLQCEEATPSMNARCSLERSESLLLQDLEPTHTTDLSSCRVRGMSRMLTFYQKHITLDPNTAHSCLVLSEDLRSVVCGNSQGNMPGSPGRFDFSATVLGVERFTSGRHYWEVNVGKAAQWQLGVLRDAADRKGSAPKASGDRFLLTGSLMGTDYTLWAFPPLKRVFLRKHLQNIGVFLDYEYGQISFYDVVERTLIYSFSCLTFQGVLRPIFSLCIPNGDISSGSLTVSPHRVSSCNVTVSP</sequence>
<evidence type="ECO:0000313" key="7">
    <source>
        <dbReference type="Proteomes" id="UP000189704"/>
    </source>
</evidence>
<dbReference type="InterPro" id="IPR000315">
    <property type="entry name" value="Znf_B-box"/>
</dbReference>
<dbReference type="GeneID" id="103272902"/>
<gene>
    <name evidence="8" type="primary">LOC103272902</name>
</gene>
<dbReference type="SMART" id="SM00449">
    <property type="entry name" value="SPRY"/>
    <property type="match status" value="1"/>
</dbReference>
<dbReference type="PROSITE" id="PS50119">
    <property type="entry name" value="ZF_BBOX"/>
    <property type="match status" value="1"/>
</dbReference>
<dbReference type="Pfam" id="PF13765">
    <property type="entry name" value="PRY"/>
    <property type="match status" value="1"/>
</dbReference>
<evidence type="ECO:0000256" key="1">
    <source>
        <dbReference type="ARBA" id="ARBA00022771"/>
    </source>
</evidence>
<evidence type="ECO:0000313" key="8">
    <source>
        <dbReference type="RefSeq" id="XP_021574402.1"/>
    </source>
</evidence>
<dbReference type="Gene3D" id="2.60.120.920">
    <property type="match status" value="1"/>
</dbReference>
<dbReference type="InterPro" id="IPR043136">
    <property type="entry name" value="B30.2/SPRY_sf"/>
</dbReference>
<keyword evidence="7" id="KW-1185">Reference proteome</keyword>
<evidence type="ECO:0000259" key="6">
    <source>
        <dbReference type="PROSITE" id="PS50188"/>
    </source>
</evidence>
<protein>
    <submittedName>
        <fullName evidence="8">Probable E3 ubiquitin-protein ligase TRIML2</fullName>
    </submittedName>
</protein>
<dbReference type="PANTHER" id="PTHR24103">
    <property type="entry name" value="E3 UBIQUITIN-PROTEIN LIGASE TRIM"/>
    <property type="match status" value="1"/>
</dbReference>
<dbReference type="InterPro" id="IPR001870">
    <property type="entry name" value="B30.2/SPRY"/>
</dbReference>
<evidence type="ECO:0000256" key="2">
    <source>
        <dbReference type="ARBA" id="ARBA00022833"/>
    </source>
</evidence>
<name>A0A3Q0EHE7_CARSF</name>
<dbReference type="OrthoDB" id="9830878at2759"/>
<dbReference type="STRING" id="1868482.ENSTSYP00000008629"/>
<dbReference type="InterPro" id="IPR050143">
    <property type="entry name" value="TRIM/RBCC"/>
</dbReference>
<dbReference type="SMART" id="SM00336">
    <property type="entry name" value="BBOX"/>
    <property type="match status" value="1"/>
</dbReference>
<dbReference type="CDD" id="cd13733">
    <property type="entry name" value="SPRY_PRY_C-I_1"/>
    <property type="match status" value="1"/>
</dbReference>
<feature type="coiled-coil region" evidence="4">
    <location>
        <begin position="70"/>
        <end position="104"/>
    </location>
</feature>
<proteinExistence type="predicted"/>
<dbReference type="RefSeq" id="XP_021574402.1">
    <property type="nucleotide sequence ID" value="XM_021718727.1"/>
</dbReference>
<evidence type="ECO:0000259" key="5">
    <source>
        <dbReference type="PROSITE" id="PS50119"/>
    </source>
</evidence>
<dbReference type="InterPro" id="IPR003877">
    <property type="entry name" value="SPRY_dom"/>
</dbReference>
<evidence type="ECO:0000256" key="3">
    <source>
        <dbReference type="PROSITE-ProRule" id="PRU00024"/>
    </source>
</evidence>
<dbReference type="PROSITE" id="PS50188">
    <property type="entry name" value="B302_SPRY"/>
    <property type="match status" value="1"/>
</dbReference>
<organism evidence="7 8">
    <name type="scientific">Carlito syrichta</name>
    <name type="common">Philippine tarsier</name>
    <name type="synonym">Tarsius syrichta</name>
    <dbReference type="NCBI Taxonomy" id="1868482"/>
    <lineage>
        <taxon>Eukaryota</taxon>
        <taxon>Metazoa</taxon>
        <taxon>Chordata</taxon>
        <taxon>Craniata</taxon>
        <taxon>Vertebrata</taxon>
        <taxon>Euteleostomi</taxon>
        <taxon>Mammalia</taxon>
        <taxon>Eutheria</taxon>
        <taxon>Euarchontoglires</taxon>
        <taxon>Primates</taxon>
        <taxon>Haplorrhini</taxon>
        <taxon>Tarsiiformes</taxon>
        <taxon>Tarsiidae</taxon>
        <taxon>Carlito</taxon>
    </lineage>
</organism>
<dbReference type="KEGG" id="csyr:103272902"/>
<dbReference type="SUPFAM" id="SSF49899">
    <property type="entry name" value="Concanavalin A-like lectins/glucanases"/>
    <property type="match status" value="1"/>
</dbReference>
<feature type="domain" description="B box-type" evidence="5">
    <location>
        <begin position="14"/>
        <end position="55"/>
    </location>
</feature>
<dbReference type="SMART" id="SM00589">
    <property type="entry name" value="PRY"/>
    <property type="match status" value="1"/>
</dbReference>
<reference evidence="8" key="1">
    <citation type="submission" date="2025-08" db="UniProtKB">
        <authorList>
            <consortium name="RefSeq"/>
        </authorList>
    </citation>
    <scope>IDENTIFICATION</scope>
</reference>
<dbReference type="Pfam" id="PF00643">
    <property type="entry name" value="zf-B_box"/>
    <property type="match status" value="1"/>
</dbReference>
<dbReference type="Gene3D" id="3.30.160.60">
    <property type="entry name" value="Classic Zinc Finger"/>
    <property type="match status" value="1"/>
</dbReference>
<dbReference type="FunFam" id="2.60.120.920:FF:000004">
    <property type="entry name" value="Butyrophilin subfamily 1 member A1"/>
    <property type="match status" value="1"/>
</dbReference>
<keyword evidence="1 3" id="KW-0479">Metal-binding</keyword>
<keyword evidence="2" id="KW-0862">Zinc</keyword>
<dbReference type="GO" id="GO:0008270">
    <property type="term" value="F:zinc ion binding"/>
    <property type="evidence" value="ECO:0007669"/>
    <property type="project" value="UniProtKB-KW"/>
</dbReference>
<feature type="domain" description="B30.2/SPRY" evidence="6">
    <location>
        <begin position="236"/>
        <end position="432"/>
    </location>
</feature>
<dbReference type="InterPro" id="IPR003879">
    <property type="entry name" value="Butyrophylin_SPRY"/>
</dbReference>
<accession>A0A3Q0EHE7</accession>
<keyword evidence="4" id="KW-0175">Coiled coil</keyword>
<dbReference type="PRINTS" id="PR01407">
    <property type="entry name" value="BUTYPHLNCDUF"/>
</dbReference>
<dbReference type="AlphaFoldDB" id="A0A3Q0EHE7"/>
<evidence type="ECO:0000256" key="4">
    <source>
        <dbReference type="SAM" id="Coils"/>
    </source>
</evidence>
<dbReference type="InterPro" id="IPR006574">
    <property type="entry name" value="PRY"/>
</dbReference>
<dbReference type="InterPro" id="IPR013320">
    <property type="entry name" value="ConA-like_dom_sf"/>
</dbReference>
<keyword evidence="1 3" id="KW-0863">Zinc-finger</keyword>
<dbReference type="Pfam" id="PF00622">
    <property type="entry name" value="SPRY"/>
    <property type="match status" value="1"/>
</dbReference>
<dbReference type="SUPFAM" id="SSF57845">
    <property type="entry name" value="B-box zinc-binding domain"/>
    <property type="match status" value="1"/>
</dbReference>
<dbReference type="Proteomes" id="UP000189704">
    <property type="component" value="Unplaced"/>
</dbReference>